<accession>E0S8G1</accession>
<dbReference type="HOGENOM" id="CLU_702136_0_0_1"/>
<organism evidence="1 2">
    <name type="scientific">Encephalitozoon intestinalis (strain ATCC 50506)</name>
    <name type="common">Microsporidian parasite</name>
    <name type="synonym">Septata intestinalis</name>
    <dbReference type="NCBI Taxonomy" id="876142"/>
    <lineage>
        <taxon>Eukaryota</taxon>
        <taxon>Fungi</taxon>
        <taxon>Fungi incertae sedis</taxon>
        <taxon>Microsporidia</taxon>
        <taxon>Unikaryonidae</taxon>
        <taxon>Encephalitozoon</taxon>
    </lineage>
</organism>
<evidence type="ECO:0000313" key="1">
    <source>
        <dbReference type="EMBL" id="ADM11955.1"/>
    </source>
</evidence>
<dbReference type="KEGG" id="ein:Eint_080190"/>
<dbReference type="Proteomes" id="UP000002313">
    <property type="component" value="Chromosome VIII"/>
</dbReference>
<name>E0S8G1_ENCIT</name>
<reference evidence="1 2" key="1">
    <citation type="journal article" date="2010" name="Nat. Commun.">
        <title>The complete sequence of the smallest known nuclear genome from the microsporidian Encephalitozoon intestinalis.</title>
        <authorList>
            <person name="Corradi N."/>
            <person name="Pombert J.-F."/>
            <person name="Farinelli L."/>
            <person name="Didier E.S."/>
            <person name="Keeling P.J."/>
        </authorList>
    </citation>
    <scope>NUCLEOTIDE SEQUENCE [LARGE SCALE GENOMIC DNA]</scope>
    <source>
        <strain evidence="1 2">ATCC 50506</strain>
    </source>
</reference>
<dbReference type="SUPFAM" id="SSF48371">
    <property type="entry name" value="ARM repeat"/>
    <property type="match status" value="1"/>
</dbReference>
<dbReference type="GeneID" id="9698139"/>
<dbReference type="OrthoDB" id="2188448at2759"/>
<gene>
    <name evidence="1" type="ORF">Eint_080190</name>
</gene>
<keyword evidence="2" id="KW-1185">Reference proteome</keyword>
<dbReference type="VEuPathDB" id="MicrosporidiaDB:Eint_080190"/>
<dbReference type="AlphaFoldDB" id="E0S8G1"/>
<evidence type="ECO:0000313" key="2">
    <source>
        <dbReference type="Proteomes" id="UP000002313"/>
    </source>
</evidence>
<evidence type="ECO:0008006" key="3">
    <source>
        <dbReference type="Google" id="ProtNLM"/>
    </source>
</evidence>
<sequence>MQLPIPRINSTNYKRILAEARLSEDREKVISEIKSVILLMPHRSSIISNLINDLAEDNPEFKDKIVSMANDISMAEDTYGLISASFTFKRLGVEGTEGLFWVKEIPTTNSLLGSTSFEMPPASLDRCKKEVERMLGISNEKSFEEVFCVVQIIRSFRFSVHECLGQLGYISKQKTLVDGLRILHKEENSLYLSALILELAKKQGFLKILLEDLPLFDQEFRDILLPLVFEYFYGPSDESNSVYISSSYIPLGTSEDIDPFRRLITETTVRNMKRISGSNKVEAFLNKKENLEAKKVPRMSREEFEKTNFEDKNAFFRNFCLLGSPSVSHFLTYLEIYKEQLVLNEEEQKLFLSIFFKTFEGLESFSRIVLEKLVLFKIVDFKLLENFNGEHSL</sequence>
<dbReference type="InterPro" id="IPR016024">
    <property type="entry name" value="ARM-type_fold"/>
</dbReference>
<dbReference type="RefSeq" id="XP_003073315.1">
    <property type="nucleotide sequence ID" value="XM_003073269.1"/>
</dbReference>
<proteinExistence type="predicted"/>
<protein>
    <recommendedName>
        <fullName evidence="3">MIF4G-like type 2 domain-containing protein</fullName>
    </recommendedName>
</protein>
<reference evidence="1 2" key="2">
    <citation type="journal article" date="2012" name="Proc. Natl. Acad. Sci. U.S.A.">
        <title>Gain and loss of multiple functionally related, horizontally transferred genes in the reduced genomes of two microsporidian parasites.</title>
        <authorList>
            <person name="Pombert J.-F."/>
            <person name="Selman M."/>
            <person name="Burki F."/>
            <person name="Bardell F.T."/>
            <person name="Farinelli L."/>
            <person name="Solter L.F."/>
            <person name="Whitman D.W."/>
            <person name="Weiss L.M."/>
            <person name="Corradi N."/>
            <person name="Keeling P.J."/>
        </authorList>
    </citation>
    <scope>NUCLEOTIDE SEQUENCE [LARGE SCALE GENOMIC DNA]</scope>
    <source>
        <strain evidence="1 2">ATCC 50506</strain>
    </source>
</reference>
<dbReference type="EMBL" id="CP001949">
    <property type="protein sequence ID" value="ADM11955.1"/>
    <property type="molecule type" value="Genomic_DNA"/>
</dbReference>